<reference evidence="5 6" key="1">
    <citation type="submission" date="2014-06" db="EMBL/GenBank/DDBJ databases">
        <authorList>
            <person name="Ju J."/>
            <person name="Zhang J."/>
        </authorList>
    </citation>
    <scope>NUCLEOTIDE SEQUENCE [LARGE SCALE GENOMIC DNA]</scope>
    <source>
        <strain evidence="5">DmW_045</strain>
    </source>
</reference>
<name>A0A252A4X8_9PROT</name>
<keyword evidence="3" id="KW-0378">Hydrolase</keyword>
<dbReference type="FunFam" id="3.20.20.140:FF:000005">
    <property type="entry name" value="TatD family hydrolase"/>
    <property type="match status" value="1"/>
</dbReference>
<feature type="binding site" evidence="4">
    <location>
        <position position="14"/>
    </location>
    <ligand>
        <name>a divalent metal cation</name>
        <dbReference type="ChEBI" id="CHEBI:60240"/>
        <label>1</label>
    </ligand>
</feature>
<dbReference type="NCBIfam" id="TIGR00010">
    <property type="entry name" value="YchF/TatD family DNA exonuclease"/>
    <property type="match status" value="1"/>
</dbReference>
<keyword evidence="2 4" id="KW-0479">Metal-binding</keyword>
<comment type="similarity">
    <text evidence="1">Belongs to the metallo-dependent hydrolases superfamily. TatD-type hydrolase family.</text>
</comment>
<dbReference type="InterPro" id="IPR032466">
    <property type="entry name" value="Metal_Hydrolase"/>
</dbReference>
<evidence type="ECO:0000256" key="3">
    <source>
        <dbReference type="ARBA" id="ARBA00022801"/>
    </source>
</evidence>
<evidence type="ECO:0000313" key="5">
    <source>
        <dbReference type="EMBL" id="OUI84463.1"/>
    </source>
</evidence>
<dbReference type="EMBL" id="JOMO01000011">
    <property type="protein sequence ID" value="OUI84463.1"/>
    <property type="molecule type" value="Genomic_DNA"/>
</dbReference>
<feature type="binding site" evidence="4">
    <location>
        <position position="137"/>
    </location>
    <ligand>
        <name>a divalent metal cation</name>
        <dbReference type="ChEBI" id="CHEBI:60240"/>
        <label>2</label>
    </ligand>
</feature>
<dbReference type="AlphaFoldDB" id="A0A252A4X8"/>
<proteinExistence type="inferred from homology"/>
<dbReference type="GO" id="GO:0016788">
    <property type="term" value="F:hydrolase activity, acting on ester bonds"/>
    <property type="evidence" value="ECO:0007669"/>
    <property type="project" value="InterPro"/>
</dbReference>
<feature type="binding site" evidence="4">
    <location>
        <position position="100"/>
    </location>
    <ligand>
        <name>a divalent metal cation</name>
        <dbReference type="ChEBI" id="CHEBI:60240"/>
        <label>1</label>
    </ligand>
</feature>
<dbReference type="Gene3D" id="3.20.20.140">
    <property type="entry name" value="Metal-dependent hydrolases"/>
    <property type="match status" value="1"/>
</dbReference>
<dbReference type="CDD" id="cd01310">
    <property type="entry name" value="TatD_DNAse"/>
    <property type="match status" value="1"/>
</dbReference>
<evidence type="ECO:0000256" key="4">
    <source>
        <dbReference type="PIRSR" id="PIRSR005902-1"/>
    </source>
</evidence>
<dbReference type="PANTHER" id="PTHR46124:SF2">
    <property type="entry name" value="D-AMINOACYL-TRNA DEACYLASE"/>
    <property type="match status" value="1"/>
</dbReference>
<evidence type="ECO:0000313" key="6">
    <source>
        <dbReference type="Proteomes" id="UP000194639"/>
    </source>
</evidence>
<gene>
    <name evidence="5" type="ORF">HK12_00755</name>
</gene>
<dbReference type="PROSITE" id="PS01091">
    <property type="entry name" value="TATD_3"/>
    <property type="match status" value="1"/>
</dbReference>
<accession>A0A252A4X8</accession>
<dbReference type="GO" id="GO:0046872">
    <property type="term" value="F:metal ion binding"/>
    <property type="evidence" value="ECO:0007669"/>
    <property type="project" value="UniProtKB-KW"/>
</dbReference>
<comment type="caution">
    <text evidence="5">The sequence shown here is derived from an EMBL/GenBank/DDBJ whole genome shotgun (WGS) entry which is preliminary data.</text>
</comment>
<sequence>MTRVTTKLIDSHCHLDHFSDEEIPALLAAAKAAGVGGMVTIGTRLARAEQQKALTRFSDPELTVWCTVGTHPDHVAEQPLPSVQHILDIAQAPEVVGIGETGLDYFHGEAEVRPLQQESFRLHIAAARELDVPVIIHSRQADEDMALVLRDEMAKGAFPILLHCFASSEALAQCVVDLGGYVSFSGISTFPKCGEYRDVARKLPRERILVETDAPYLAPVPKRGKKNEPAFVAYTAACLAQELGEPLEQFSQMTTENFFRLFKKAA</sequence>
<dbReference type="InterPro" id="IPR015991">
    <property type="entry name" value="TatD/YcfH-like"/>
</dbReference>
<dbReference type="Pfam" id="PF01026">
    <property type="entry name" value="TatD_DNase"/>
    <property type="match status" value="1"/>
</dbReference>
<dbReference type="GO" id="GO:0005829">
    <property type="term" value="C:cytosol"/>
    <property type="evidence" value="ECO:0007669"/>
    <property type="project" value="TreeGrafter"/>
</dbReference>
<feature type="binding site" evidence="4">
    <location>
        <position position="163"/>
    </location>
    <ligand>
        <name>a divalent metal cation</name>
        <dbReference type="ChEBI" id="CHEBI:60240"/>
        <label>2</label>
    </ligand>
</feature>
<dbReference type="GO" id="GO:0004536">
    <property type="term" value="F:DNA nuclease activity"/>
    <property type="evidence" value="ECO:0007669"/>
    <property type="project" value="InterPro"/>
</dbReference>
<dbReference type="InterPro" id="IPR001130">
    <property type="entry name" value="TatD-like"/>
</dbReference>
<evidence type="ECO:0000256" key="1">
    <source>
        <dbReference type="ARBA" id="ARBA00009275"/>
    </source>
</evidence>
<dbReference type="RefSeq" id="WP_086551811.1">
    <property type="nucleotide sequence ID" value="NZ_JBDNON010000059.1"/>
</dbReference>
<dbReference type="PANTHER" id="PTHR46124">
    <property type="entry name" value="D-AMINOACYL-TRNA DEACYLASE"/>
    <property type="match status" value="1"/>
</dbReference>
<feature type="binding site" evidence="4">
    <location>
        <position position="12"/>
    </location>
    <ligand>
        <name>a divalent metal cation</name>
        <dbReference type="ChEBI" id="CHEBI:60240"/>
        <label>1</label>
    </ligand>
</feature>
<dbReference type="PROSITE" id="PS01137">
    <property type="entry name" value="TATD_1"/>
    <property type="match status" value="1"/>
</dbReference>
<feature type="binding site" evidence="4">
    <location>
        <position position="213"/>
    </location>
    <ligand>
        <name>a divalent metal cation</name>
        <dbReference type="ChEBI" id="CHEBI:60240"/>
        <label>1</label>
    </ligand>
</feature>
<dbReference type="PROSITE" id="PS01090">
    <property type="entry name" value="TATD_2"/>
    <property type="match status" value="1"/>
</dbReference>
<organism evidence="5 6">
    <name type="scientific">Acetobacter orientalis</name>
    <dbReference type="NCBI Taxonomy" id="146474"/>
    <lineage>
        <taxon>Bacteria</taxon>
        <taxon>Pseudomonadati</taxon>
        <taxon>Pseudomonadota</taxon>
        <taxon>Alphaproteobacteria</taxon>
        <taxon>Acetobacterales</taxon>
        <taxon>Acetobacteraceae</taxon>
        <taxon>Acetobacter</taxon>
    </lineage>
</organism>
<dbReference type="PIRSF" id="PIRSF005902">
    <property type="entry name" value="DNase_TatD"/>
    <property type="match status" value="1"/>
</dbReference>
<evidence type="ECO:0000256" key="2">
    <source>
        <dbReference type="ARBA" id="ARBA00022723"/>
    </source>
</evidence>
<protein>
    <submittedName>
        <fullName evidence="5">LuxR family transcriptional regulator</fullName>
    </submittedName>
</protein>
<dbReference type="SUPFAM" id="SSF51556">
    <property type="entry name" value="Metallo-dependent hydrolases"/>
    <property type="match status" value="1"/>
</dbReference>
<dbReference type="InterPro" id="IPR018228">
    <property type="entry name" value="DNase_TatD-rel_CS"/>
</dbReference>
<dbReference type="Proteomes" id="UP000194639">
    <property type="component" value="Unassembled WGS sequence"/>
</dbReference>